<evidence type="ECO:0000256" key="1">
    <source>
        <dbReference type="SAM" id="MobiDB-lite"/>
    </source>
</evidence>
<dbReference type="Pfam" id="PF20386">
    <property type="entry name" value="DUF6681"/>
    <property type="match status" value="1"/>
</dbReference>
<feature type="region of interest" description="Disordered" evidence="1">
    <location>
        <begin position="271"/>
        <end position="319"/>
    </location>
</feature>
<reference evidence="3" key="1">
    <citation type="journal article" date="2022" name="Int. J. Syst. Evol. Microbiol.">
        <title>A novel species of lactic acid bacteria, Ligilactobacillus pabuli sp. nov., isolated from alfalfa silage.</title>
        <authorList>
            <person name="Tohno M."/>
            <person name="Tanizawa Y."/>
            <person name="Sawada H."/>
            <person name="Sakamoto M."/>
            <person name="Ohkuma M."/>
            <person name="Kobayashi H."/>
        </authorList>
    </citation>
    <scope>NUCLEOTIDE SEQUENCE</scope>
    <source>
        <strain evidence="3">AF129</strain>
    </source>
</reference>
<accession>A0ABQ5JGR2</accession>
<dbReference type="Proteomes" id="UP001055149">
    <property type="component" value="Unassembled WGS sequence"/>
</dbReference>
<dbReference type="InterPro" id="IPR046503">
    <property type="entry name" value="DUF6681"/>
</dbReference>
<evidence type="ECO:0000313" key="3">
    <source>
        <dbReference type="EMBL" id="GKS81261.1"/>
    </source>
</evidence>
<keyword evidence="2" id="KW-0812">Transmembrane</keyword>
<name>A0ABQ5JGR2_9LACO</name>
<feature type="transmembrane region" description="Helical" evidence="2">
    <location>
        <begin position="54"/>
        <end position="75"/>
    </location>
</feature>
<evidence type="ECO:0000256" key="2">
    <source>
        <dbReference type="SAM" id="Phobius"/>
    </source>
</evidence>
<gene>
    <name evidence="3" type="ORF">LPAF129_09470</name>
</gene>
<organism evidence="3 4">
    <name type="scientific">Ligilactobacillus pabuli</name>
    <dbReference type="NCBI Taxonomy" id="2886039"/>
    <lineage>
        <taxon>Bacteria</taxon>
        <taxon>Bacillati</taxon>
        <taxon>Bacillota</taxon>
        <taxon>Bacilli</taxon>
        <taxon>Lactobacillales</taxon>
        <taxon>Lactobacillaceae</taxon>
        <taxon>Ligilactobacillus</taxon>
    </lineage>
</organism>
<proteinExistence type="predicted"/>
<comment type="caution">
    <text evidence="3">The sequence shown here is derived from an EMBL/GenBank/DDBJ whole genome shotgun (WGS) entry which is preliminary data.</text>
</comment>
<keyword evidence="2" id="KW-0472">Membrane</keyword>
<sequence length="319" mass="35566">MFTLFQTIAASLGYVSLSATIKNRIYTILATVGNFYLLYVSYRFFRNGFPLRGALFILAFLGIAYFCYLNIFYYFTNKTAKYDLSAKIAEALHIQVKDPLSDTQDQVNAGPGFVQTNGIFSDEEFLPATLEISAVQSGSIQAVAKALEKIDYFHANYGGLSDKQLFKQLQNGSQTEAPKLVEPVALPYFEMRQKGDKLAVYGGLNQMRALELATIKTIGLLPAKEAVKNFDVFLATTVLTAGPCKKAARQSLVELDRPYQIDVRIAYKKKGEPVPGLHQPTPAELAADREKTGSTKQTKKIAKQTQETETQTEHLHRRH</sequence>
<protein>
    <submittedName>
        <fullName evidence="3">Uncharacterized protein</fullName>
    </submittedName>
</protein>
<keyword evidence="2" id="KW-1133">Transmembrane helix</keyword>
<dbReference type="RefSeq" id="WP_244055020.1">
    <property type="nucleotide sequence ID" value="NZ_BQXH01000007.1"/>
</dbReference>
<feature type="transmembrane region" description="Helical" evidence="2">
    <location>
        <begin position="28"/>
        <end position="45"/>
    </location>
</feature>
<dbReference type="EMBL" id="BQXH01000007">
    <property type="protein sequence ID" value="GKS81261.1"/>
    <property type="molecule type" value="Genomic_DNA"/>
</dbReference>
<evidence type="ECO:0000313" key="4">
    <source>
        <dbReference type="Proteomes" id="UP001055149"/>
    </source>
</evidence>
<keyword evidence="4" id="KW-1185">Reference proteome</keyword>